<comment type="similarity">
    <text evidence="1">Belongs to the ABC transporter superfamily.</text>
</comment>
<dbReference type="SUPFAM" id="SSF52540">
    <property type="entry name" value="P-loop containing nucleoside triphosphate hydrolases"/>
    <property type="match status" value="1"/>
</dbReference>
<evidence type="ECO:0000259" key="6">
    <source>
        <dbReference type="PROSITE" id="PS50893"/>
    </source>
</evidence>
<protein>
    <submittedName>
        <fullName evidence="7">ABC transporter ATP-binding protein</fullName>
    </submittedName>
</protein>
<evidence type="ECO:0000256" key="5">
    <source>
        <dbReference type="SAM" id="MobiDB-lite"/>
    </source>
</evidence>
<dbReference type="AlphaFoldDB" id="A0A939MIL2"/>
<dbReference type="CDD" id="cd03230">
    <property type="entry name" value="ABC_DR_subfamily_A"/>
    <property type="match status" value="1"/>
</dbReference>
<dbReference type="InterPro" id="IPR003593">
    <property type="entry name" value="AAA+_ATPase"/>
</dbReference>
<dbReference type="GO" id="GO:0016887">
    <property type="term" value="F:ATP hydrolysis activity"/>
    <property type="evidence" value="ECO:0007669"/>
    <property type="project" value="InterPro"/>
</dbReference>
<evidence type="ECO:0000313" key="8">
    <source>
        <dbReference type="Proteomes" id="UP000664382"/>
    </source>
</evidence>
<keyword evidence="4 7" id="KW-0067">ATP-binding</keyword>
<dbReference type="PANTHER" id="PTHR43335">
    <property type="entry name" value="ABC TRANSPORTER, ATP-BINDING PROTEIN"/>
    <property type="match status" value="1"/>
</dbReference>
<evidence type="ECO:0000256" key="3">
    <source>
        <dbReference type="ARBA" id="ARBA00022741"/>
    </source>
</evidence>
<dbReference type="RefSeq" id="WP_208095781.1">
    <property type="nucleotide sequence ID" value="NZ_JAGDYM010000004.1"/>
</dbReference>
<dbReference type="Gene3D" id="3.40.50.300">
    <property type="entry name" value="P-loop containing nucleotide triphosphate hydrolases"/>
    <property type="match status" value="1"/>
</dbReference>
<feature type="region of interest" description="Disordered" evidence="5">
    <location>
        <begin position="309"/>
        <end position="329"/>
    </location>
</feature>
<dbReference type="EMBL" id="JAGDYM010000004">
    <property type="protein sequence ID" value="MBO1900920.1"/>
    <property type="molecule type" value="Genomic_DNA"/>
</dbReference>
<dbReference type="Proteomes" id="UP000664382">
    <property type="component" value="Unassembled WGS sequence"/>
</dbReference>
<feature type="domain" description="ABC transporter" evidence="6">
    <location>
        <begin position="7"/>
        <end position="231"/>
    </location>
</feature>
<dbReference type="InterPro" id="IPR003439">
    <property type="entry name" value="ABC_transporter-like_ATP-bd"/>
</dbReference>
<evidence type="ECO:0000256" key="4">
    <source>
        <dbReference type="ARBA" id="ARBA00022840"/>
    </source>
</evidence>
<organism evidence="7 8">
    <name type="scientific">Leucobacter weissii</name>
    <dbReference type="NCBI Taxonomy" id="1983706"/>
    <lineage>
        <taxon>Bacteria</taxon>
        <taxon>Bacillati</taxon>
        <taxon>Actinomycetota</taxon>
        <taxon>Actinomycetes</taxon>
        <taxon>Micrococcales</taxon>
        <taxon>Microbacteriaceae</taxon>
        <taxon>Leucobacter</taxon>
    </lineage>
</organism>
<reference evidence="7" key="1">
    <citation type="submission" date="2021-03" db="EMBL/GenBank/DDBJ databases">
        <title>Leucobacter chromiisoli sp. nov., isolated from chromium-containing soil of chemical plant.</title>
        <authorList>
            <person name="Xu Z."/>
        </authorList>
    </citation>
    <scope>NUCLEOTIDE SEQUENCE</scope>
    <source>
        <strain evidence="7">S27</strain>
    </source>
</reference>
<dbReference type="SMART" id="SM00382">
    <property type="entry name" value="AAA"/>
    <property type="match status" value="1"/>
</dbReference>
<accession>A0A939MIL2</accession>
<dbReference type="PROSITE" id="PS50893">
    <property type="entry name" value="ABC_TRANSPORTER_2"/>
    <property type="match status" value="1"/>
</dbReference>
<proteinExistence type="inferred from homology"/>
<evidence type="ECO:0000256" key="1">
    <source>
        <dbReference type="ARBA" id="ARBA00005417"/>
    </source>
</evidence>
<dbReference type="GO" id="GO:0005524">
    <property type="term" value="F:ATP binding"/>
    <property type="evidence" value="ECO:0007669"/>
    <property type="project" value="UniProtKB-KW"/>
</dbReference>
<evidence type="ECO:0000313" key="7">
    <source>
        <dbReference type="EMBL" id="MBO1900920.1"/>
    </source>
</evidence>
<comment type="caution">
    <text evidence="7">The sequence shown here is derived from an EMBL/GenBank/DDBJ whole genome shotgun (WGS) entry which is preliminary data.</text>
</comment>
<gene>
    <name evidence="7" type="ORF">J4H92_03030</name>
</gene>
<keyword evidence="2" id="KW-0813">Transport</keyword>
<sequence length="329" mass="34311">MSAAPILRCAKLTKRFGGFTAVRDLDLELEPGAVLGFLGPNGAGKSTAIRMMLGLSAPSAGTVRLFGEDPLRQRRVRARVGYSPGELRLDDRLTVAATLRSWARLRGGVDEAFRDRLVARLGVQVDRHVRGLSTGNRRKLALVGALMSRPELLILDEPTNGLDPLVQNEFMAILEEVTASGTSVLLSSHVLSEVEQIANRVVVIRAGVAVADGPTDELRHGAAQEFRVVFAGAGPDAADIAAFAALPGAVSVESSRSGGARSGELRIRWSGPPGPLLRRLAGTEIVSLTAPEPDLETAFLSYYRGGGDGGAGGASAASAGADSTDGGAR</sequence>
<dbReference type="Pfam" id="PF00005">
    <property type="entry name" value="ABC_tran"/>
    <property type="match status" value="1"/>
</dbReference>
<dbReference type="InterPro" id="IPR027417">
    <property type="entry name" value="P-loop_NTPase"/>
</dbReference>
<keyword evidence="8" id="KW-1185">Reference proteome</keyword>
<feature type="compositionally biased region" description="Low complexity" evidence="5">
    <location>
        <begin position="314"/>
        <end position="329"/>
    </location>
</feature>
<evidence type="ECO:0000256" key="2">
    <source>
        <dbReference type="ARBA" id="ARBA00022448"/>
    </source>
</evidence>
<dbReference type="PANTHER" id="PTHR43335:SF4">
    <property type="entry name" value="ABC TRANSPORTER, ATP-BINDING PROTEIN"/>
    <property type="match status" value="1"/>
</dbReference>
<keyword evidence="3" id="KW-0547">Nucleotide-binding</keyword>
<name>A0A939MIL2_9MICO</name>